<keyword evidence="5 7" id="KW-0413">Isomerase</keyword>
<keyword evidence="9" id="KW-1185">Reference proteome</keyword>
<dbReference type="InterPro" id="IPR018187">
    <property type="entry name" value="Asp/Glu_racemase_AS_1"/>
</dbReference>
<dbReference type="HOGENOM" id="CLU_052344_0_0_0"/>
<dbReference type="NCBIfam" id="TIGR00067">
    <property type="entry name" value="glut_race"/>
    <property type="match status" value="1"/>
</dbReference>
<dbReference type="OrthoDB" id="9801055at2"/>
<dbReference type="GO" id="GO:0008360">
    <property type="term" value="P:regulation of cell shape"/>
    <property type="evidence" value="ECO:0007669"/>
    <property type="project" value="UniProtKB-KW"/>
</dbReference>
<name>D7CS86_TRURR</name>
<comment type="catalytic activity">
    <reaction evidence="1 7">
        <text>L-glutamate = D-glutamate</text>
        <dbReference type="Rhea" id="RHEA:12813"/>
        <dbReference type="ChEBI" id="CHEBI:29985"/>
        <dbReference type="ChEBI" id="CHEBI:29986"/>
        <dbReference type="EC" id="5.1.1.3"/>
    </reaction>
</comment>
<feature type="binding site" evidence="7">
    <location>
        <begin position="77"/>
        <end position="78"/>
    </location>
    <ligand>
        <name>substrate</name>
    </ligand>
</feature>
<dbReference type="KEGG" id="tra:Trad_0481"/>
<proteinExistence type="inferred from homology"/>
<dbReference type="eggNOG" id="COG0796">
    <property type="taxonomic scope" value="Bacteria"/>
</dbReference>
<dbReference type="GO" id="GO:0008881">
    <property type="term" value="F:glutamate racemase activity"/>
    <property type="evidence" value="ECO:0007669"/>
    <property type="project" value="UniProtKB-UniRule"/>
</dbReference>
<dbReference type="SUPFAM" id="SSF53681">
    <property type="entry name" value="Aspartate/glutamate racemase"/>
    <property type="match status" value="2"/>
</dbReference>
<evidence type="ECO:0000313" key="9">
    <source>
        <dbReference type="Proteomes" id="UP000000379"/>
    </source>
</evidence>
<dbReference type="InterPro" id="IPR001920">
    <property type="entry name" value="Asp/Glu_race"/>
</dbReference>
<dbReference type="Proteomes" id="UP000000379">
    <property type="component" value="Chromosome"/>
</dbReference>
<dbReference type="UniPathway" id="UPA00219"/>
<evidence type="ECO:0000256" key="5">
    <source>
        <dbReference type="ARBA" id="ARBA00023235"/>
    </source>
</evidence>
<dbReference type="InterPro" id="IPR015942">
    <property type="entry name" value="Asp/Glu/hydantoin_racemase"/>
</dbReference>
<reference evidence="9" key="1">
    <citation type="submission" date="2010-05" db="EMBL/GenBank/DDBJ databases">
        <title>The complete genome of Truepera radiovictris DSM 17093.</title>
        <authorList>
            <consortium name="US DOE Joint Genome Institute (JGI-PGF)"/>
            <person name="Lucas S."/>
            <person name="Copeland A."/>
            <person name="Lapidus A."/>
            <person name="Glavina del Rio T."/>
            <person name="Dalin E."/>
            <person name="Tice H."/>
            <person name="Bruce D."/>
            <person name="Goodwin L."/>
            <person name="Pitluck S."/>
            <person name="Kyrpides N."/>
            <person name="Mavromatis K."/>
            <person name="Ovchinnikova G."/>
            <person name="Munk A.C."/>
            <person name="Detter J.C."/>
            <person name="Han C."/>
            <person name="Tapia R."/>
            <person name="Land M."/>
            <person name="Hauser L."/>
            <person name="Markowitz V."/>
            <person name="Cheng J.-F."/>
            <person name="Hugenholtz P."/>
            <person name="Woyke T."/>
            <person name="Wu D."/>
            <person name="Tindall B."/>
            <person name="Pomrenke H.G."/>
            <person name="Brambilla E."/>
            <person name="Klenk H.-P."/>
            <person name="Eisen J.A."/>
        </authorList>
    </citation>
    <scope>NUCLEOTIDE SEQUENCE [LARGE SCALE GENOMIC DNA]</scope>
    <source>
        <strain evidence="9">DSM 17093 / CIP 108686 / LMG 22925 / RQ-24</strain>
    </source>
</reference>
<dbReference type="Gene3D" id="3.40.50.1860">
    <property type="match status" value="2"/>
</dbReference>
<dbReference type="PANTHER" id="PTHR21198">
    <property type="entry name" value="GLUTAMATE RACEMASE"/>
    <property type="match status" value="1"/>
</dbReference>
<dbReference type="EC" id="5.1.1.3" evidence="2 7"/>
<accession>D7CS86</accession>
<keyword evidence="4 7" id="KW-0573">Peptidoglycan synthesis</keyword>
<keyword evidence="6 7" id="KW-0961">Cell wall biogenesis/degradation</keyword>
<reference evidence="8 9" key="2">
    <citation type="journal article" date="2011" name="Stand. Genomic Sci.">
        <title>Complete genome sequence of Truepera radiovictrix type strain (RQ-24).</title>
        <authorList>
            <person name="Ivanova N."/>
            <person name="Rohde C."/>
            <person name="Munk C."/>
            <person name="Nolan M."/>
            <person name="Lucas S."/>
            <person name="Del Rio T.G."/>
            <person name="Tice H."/>
            <person name="Deshpande S."/>
            <person name="Cheng J.F."/>
            <person name="Tapia R."/>
            <person name="Han C."/>
            <person name="Goodwin L."/>
            <person name="Pitluck S."/>
            <person name="Liolios K."/>
            <person name="Mavromatis K."/>
            <person name="Mikhailova N."/>
            <person name="Pati A."/>
            <person name="Chen A."/>
            <person name="Palaniappan K."/>
            <person name="Land M."/>
            <person name="Hauser L."/>
            <person name="Chang Y.J."/>
            <person name="Jeffries C.D."/>
            <person name="Brambilla E."/>
            <person name="Rohde M."/>
            <person name="Goker M."/>
            <person name="Tindall B.J."/>
            <person name="Woyke T."/>
            <person name="Bristow J."/>
            <person name="Eisen J.A."/>
            <person name="Markowitz V."/>
            <person name="Hugenholtz P."/>
            <person name="Kyrpides N.C."/>
            <person name="Klenk H.P."/>
            <person name="Lapidus A."/>
        </authorList>
    </citation>
    <scope>NUCLEOTIDE SEQUENCE [LARGE SCALE GENOMIC DNA]</scope>
    <source>
        <strain evidence="9">DSM 17093 / CIP 108686 / LMG 22925 / RQ-24</strain>
    </source>
</reference>
<dbReference type="PROSITE" id="PS00923">
    <property type="entry name" value="ASP_GLU_RACEMASE_1"/>
    <property type="match status" value="1"/>
</dbReference>
<dbReference type="GO" id="GO:0009252">
    <property type="term" value="P:peptidoglycan biosynthetic process"/>
    <property type="evidence" value="ECO:0007669"/>
    <property type="project" value="UniProtKB-UniRule"/>
</dbReference>
<gene>
    <name evidence="7" type="primary">murI</name>
    <name evidence="8" type="ordered locus">Trad_0481</name>
</gene>
<feature type="active site" description="Proton donor/acceptor" evidence="7">
    <location>
        <position position="183"/>
    </location>
</feature>
<dbReference type="RefSeq" id="WP_013176998.1">
    <property type="nucleotide sequence ID" value="NC_014221.1"/>
</dbReference>
<evidence type="ECO:0000313" key="8">
    <source>
        <dbReference type="EMBL" id="ADI13618.1"/>
    </source>
</evidence>
<evidence type="ECO:0000256" key="3">
    <source>
        <dbReference type="ARBA" id="ARBA00022960"/>
    </source>
</evidence>
<feature type="binding site" evidence="7">
    <location>
        <begin position="45"/>
        <end position="46"/>
    </location>
    <ligand>
        <name>substrate</name>
    </ligand>
</feature>
<dbReference type="AlphaFoldDB" id="D7CS86"/>
<dbReference type="EMBL" id="CP002049">
    <property type="protein sequence ID" value="ADI13618.1"/>
    <property type="molecule type" value="Genomic_DNA"/>
</dbReference>
<feature type="binding site" evidence="7">
    <location>
        <begin position="184"/>
        <end position="185"/>
    </location>
    <ligand>
        <name>substrate</name>
    </ligand>
</feature>
<dbReference type="Pfam" id="PF01177">
    <property type="entry name" value="Asp_Glu_race"/>
    <property type="match status" value="1"/>
</dbReference>
<keyword evidence="3 7" id="KW-0133">Cell shape</keyword>
<evidence type="ECO:0000256" key="2">
    <source>
        <dbReference type="ARBA" id="ARBA00013090"/>
    </source>
</evidence>
<feature type="binding site" evidence="7">
    <location>
        <begin position="13"/>
        <end position="14"/>
    </location>
    <ligand>
        <name>substrate</name>
    </ligand>
</feature>
<sequence length="270" mass="27607">MKTPPHAPLGVFDSGVGGLTVLAALRALLPAEHFLYVGDTARVPYGSKPLEMVRAFAAEICALLLSRGVKGIVVACNTASAAALPGLAAELPVPVWGVIAPGVQAALRRAPGGRIGVLGTAGTIRTGAYQRPLEAAGCRVWARPCPLFVPIVEEGVSDTVIARLVAEHYLKDAPALDAAILGCTHYPALKGILSEVLPGTALLDSAEETARVVAHDLALLGLANPNAAPGTVRHLVTGDLPSYAHTARLLGGPEGALERVVLGAPPVAQP</sequence>
<evidence type="ECO:0000256" key="7">
    <source>
        <dbReference type="HAMAP-Rule" id="MF_00258"/>
    </source>
</evidence>
<evidence type="ECO:0000256" key="4">
    <source>
        <dbReference type="ARBA" id="ARBA00022984"/>
    </source>
</evidence>
<evidence type="ECO:0000256" key="1">
    <source>
        <dbReference type="ARBA" id="ARBA00001602"/>
    </source>
</evidence>
<protein>
    <recommendedName>
        <fullName evidence="2 7">Glutamate racemase</fullName>
        <ecNumber evidence="2 7">5.1.1.3</ecNumber>
    </recommendedName>
</protein>
<comment type="function">
    <text evidence="7">Provides the (R)-glutamate required for cell wall biosynthesis.</text>
</comment>
<feature type="active site" description="Proton donor/acceptor" evidence="7">
    <location>
        <position position="76"/>
    </location>
</feature>
<comment type="similarity">
    <text evidence="7">Belongs to the aspartate/glutamate racemases family.</text>
</comment>
<comment type="pathway">
    <text evidence="7">Cell wall biogenesis; peptidoglycan biosynthesis.</text>
</comment>
<dbReference type="HAMAP" id="MF_00258">
    <property type="entry name" value="Glu_racemase"/>
    <property type="match status" value="1"/>
</dbReference>
<dbReference type="InterPro" id="IPR004391">
    <property type="entry name" value="Glu_race"/>
</dbReference>
<dbReference type="STRING" id="649638.Trad_0481"/>
<dbReference type="PANTHER" id="PTHR21198:SF2">
    <property type="entry name" value="GLUTAMATE RACEMASE"/>
    <property type="match status" value="1"/>
</dbReference>
<organism evidence="8 9">
    <name type="scientific">Truepera radiovictrix (strain DSM 17093 / CIP 108686 / LMG 22925 / RQ-24)</name>
    <dbReference type="NCBI Taxonomy" id="649638"/>
    <lineage>
        <taxon>Bacteria</taxon>
        <taxon>Thermotogati</taxon>
        <taxon>Deinococcota</taxon>
        <taxon>Deinococci</taxon>
        <taxon>Trueperales</taxon>
        <taxon>Trueperaceae</taxon>
        <taxon>Truepera</taxon>
    </lineage>
</organism>
<dbReference type="GO" id="GO:0071555">
    <property type="term" value="P:cell wall organization"/>
    <property type="evidence" value="ECO:0007669"/>
    <property type="project" value="UniProtKB-KW"/>
</dbReference>
<evidence type="ECO:0000256" key="6">
    <source>
        <dbReference type="ARBA" id="ARBA00023316"/>
    </source>
</evidence>